<dbReference type="GO" id="GO:0043708">
    <property type="term" value="P:cell adhesion involved in biofilm formation"/>
    <property type="evidence" value="ECO:0007669"/>
    <property type="project" value="InterPro"/>
</dbReference>
<dbReference type="NCBIfam" id="TIGR03938">
    <property type="entry name" value="deacetyl_PgaB"/>
    <property type="match status" value="1"/>
</dbReference>
<protein>
    <submittedName>
        <fullName evidence="4">Poly-beta-1,6-N-acetyl-D-glucosamine N-deacetylase PgaB</fullName>
    </submittedName>
</protein>
<dbReference type="Proteomes" id="UP000253872">
    <property type="component" value="Unassembled WGS sequence"/>
</dbReference>
<evidence type="ECO:0000256" key="1">
    <source>
        <dbReference type="ARBA" id="ARBA00022729"/>
    </source>
</evidence>
<dbReference type="InterPro" id="IPR051398">
    <property type="entry name" value="Polysacch_Deacetylase"/>
</dbReference>
<proteinExistence type="predicted"/>
<dbReference type="SUPFAM" id="SSF88713">
    <property type="entry name" value="Glycoside hydrolase/deacetylase"/>
    <property type="match status" value="1"/>
</dbReference>
<evidence type="ECO:0000259" key="3">
    <source>
        <dbReference type="PROSITE" id="PS51677"/>
    </source>
</evidence>
<dbReference type="STRING" id="1035839.GCA_000238795_00881"/>
<comment type="caution">
    <text evidence="4">The sequence shown here is derived from an EMBL/GenBank/DDBJ whole genome shotgun (WGS) entry which is preliminary data.</text>
</comment>
<dbReference type="Gene3D" id="3.20.20.80">
    <property type="entry name" value="Glycosidases"/>
    <property type="match status" value="2"/>
</dbReference>
<dbReference type="InterPro" id="IPR011330">
    <property type="entry name" value="Glyco_hydro/deAcase_b/a-brl"/>
</dbReference>
<accession>A0A369YEE4</accession>
<sequence>MNFKILGGMLTLSFSLMAGKAFAQNNYSVLAYHSVVDESAPKSQQLFISQTIPVQKLISHFNWLKDNGYNVISWQQVIDAEKGKGTLPPKAVVLSFDDGYETMYSVVYPLLKAYQYPAVFAPVTKWINTPAGGKIDYGNQMLDRATFFSTWAQISEMRRSGLVEIASHSYNSHHGVVANPTGSQQPAMLAPIYQNSKYESEAQYKTRISQDLRRSANDIAKQTGKAPSIIVWPYGAFNNVSVEQAKSAGMPYYFTLKEKINRVGDAHVGRFLVDAETELGVLKNYLERTENPTDTAIERVLQIRLDEIDDPNPAQFEKNYNALINRVYKAGVTTVYLSGFSDPNQDGVIDAVYFPNTVLPVKADRFSQVAWQLRKRAGVNVYAWMPSSLNNLPPEARTESAMVNLFKSLALYTKFDGVFFDDHLNPNNWASHDASTIRLTENAKNAMAPYFYWGNENIKTARNLNPQAVDFTQAFANYHQAYSMVVVNVEDDPKAIIESVQQHQLPANKIIFNFNNEKNGQLVPSRQLIEKTKQLEKAGLMNLSYTFNHFLTEEKTLNELKPYISTNRDVTRN</sequence>
<dbReference type="PROSITE" id="PS51677">
    <property type="entry name" value="NODB"/>
    <property type="match status" value="1"/>
</dbReference>
<dbReference type="InterPro" id="IPR032772">
    <property type="entry name" value="PGA_deacetylase_PgaB_C"/>
</dbReference>
<keyword evidence="1 2" id="KW-0732">Signal</keyword>
<evidence type="ECO:0000313" key="5">
    <source>
        <dbReference type="Proteomes" id="UP000253872"/>
    </source>
</evidence>
<dbReference type="InterPro" id="IPR023854">
    <property type="entry name" value="PGA_deacetylase_PgaB"/>
</dbReference>
<dbReference type="AlphaFoldDB" id="A0A369YEE4"/>
<dbReference type="RefSeq" id="WP_111403258.1">
    <property type="nucleotide sequence ID" value="NZ_QEPN01000005.1"/>
</dbReference>
<dbReference type="GO" id="GO:0005975">
    <property type="term" value="P:carbohydrate metabolic process"/>
    <property type="evidence" value="ECO:0007669"/>
    <property type="project" value="InterPro"/>
</dbReference>
<dbReference type="Pfam" id="PF14883">
    <property type="entry name" value="GHL13"/>
    <property type="match status" value="1"/>
</dbReference>
<feature type="domain" description="NodB homology" evidence="3">
    <location>
        <begin position="90"/>
        <end position="335"/>
    </location>
</feature>
<dbReference type="Gene3D" id="3.20.20.370">
    <property type="entry name" value="Glycoside hydrolase/deacetylase"/>
    <property type="match status" value="1"/>
</dbReference>
<feature type="chain" id="PRO_5016686472" evidence="2">
    <location>
        <begin position="24"/>
        <end position="573"/>
    </location>
</feature>
<reference evidence="4 5" key="1">
    <citation type="submission" date="2018-05" db="EMBL/GenBank/DDBJ databases">
        <title>Draft Genome Sequences for a Diverse set of 7 Haemophilus Species.</title>
        <authorList>
            <person name="Nichols M."/>
            <person name="Topaz N."/>
            <person name="Wang X."/>
            <person name="Wang X."/>
            <person name="Boxrud D."/>
        </authorList>
    </citation>
    <scope>NUCLEOTIDE SEQUENCE [LARGE SCALE GENOMIC DNA]</scope>
    <source>
        <strain evidence="4 5">C2002001239</strain>
    </source>
</reference>
<dbReference type="GO" id="GO:0016810">
    <property type="term" value="F:hydrolase activity, acting on carbon-nitrogen (but not peptide) bonds"/>
    <property type="evidence" value="ECO:0007669"/>
    <property type="project" value="InterPro"/>
</dbReference>
<dbReference type="InterPro" id="IPR002509">
    <property type="entry name" value="NODB_dom"/>
</dbReference>
<evidence type="ECO:0000256" key="2">
    <source>
        <dbReference type="SAM" id="SignalP"/>
    </source>
</evidence>
<dbReference type="EMBL" id="QEPN01000005">
    <property type="protein sequence ID" value="RDE71394.1"/>
    <property type="molecule type" value="Genomic_DNA"/>
</dbReference>
<dbReference type="Pfam" id="PF01522">
    <property type="entry name" value="Polysacc_deac_1"/>
    <property type="match status" value="1"/>
</dbReference>
<organism evidence="4 5">
    <name type="scientific">Haemophilus sputorum</name>
    <dbReference type="NCBI Taxonomy" id="1078480"/>
    <lineage>
        <taxon>Bacteria</taxon>
        <taxon>Pseudomonadati</taxon>
        <taxon>Pseudomonadota</taxon>
        <taxon>Gammaproteobacteria</taxon>
        <taxon>Pasteurellales</taxon>
        <taxon>Pasteurellaceae</taxon>
        <taxon>Haemophilus</taxon>
    </lineage>
</organism>
<feature type="signal peptide" evidence="2">
    <location>
        <begin position="1"/>
        <end position="23"/>
    </location>
</feature>
<dbReference type="PANTHER" id="PTHR34216:SF7">
    <property type="entry name" value="POLY-BETA-1,6-N-ACETYL-D-GLUCOSAMINE N-DEACETYLASE"/>
    <property type="match status" value="1"/>
</dbReference>
<dbReference type="PANTHER" id="PTHR34216">
    <property type="match status" value="1"/>
</dbReference>
<evidence type="ECO:0000313" key="4">
    <source>
        <dbReference type="EMBL" id="RDE71394.1"/>
    </source>
</evidence>
<name>A0A369YEE4_9PAST</name>
<gene>
    <name evidence="4" type="primary">pgaB</name>
    <name evidence="4" type="ORF">DPV93_07180</name>
</gene>